<organism evidence="5 6">
    <name type="scientific">Marinitoga hydrogenitolerans (strain DSM 16785 / JCM 12826 / AT1271)</name>
    <dbReference type="NCBI Taxonomy" id="1122195"/>
    <lineage>
        <taxon>Bacteria</taxon>
        <taxon>Thermotogati</taxon>
        <taxon>Thermotogota</taxon>
        <taxon>Thermotogae</taxon>
        <taxon>Petrotogales</taxon>
        <taxon>Petrotogaceae</taxon>
        <taxon>Marinitoga</taxon>
    </lineage>
</organism>
<dbReference type="InterPro" id="IPR000760">
    <property type="entry name" value="Inositol_monophosphatase-like"/>
</dbReference>
<name>A0A1M4XG18_MARH1</name>
<dbReference type="AlphaFoldDB" id="A0A1M4XG18"/>
<keyword evidence="6" id="KW-1185">Reference proteome</keyword>
<proteinExistence type="predicted"/>
<dbReference type="GO" id="GO:0008934">
    <property type="term" value="F:inositol monophosphate 1-phosphatase activity"/>
    <property type="evidence" value="ECO:0007669"/>
    <property type="project" value="TreeGrafter"/>
</dbReference>
<dbReference type="PANTHER" id="PTHR20854:SF4">
    <property type="entry name" value="INOSITOL-1-MONOPHOSPHATASE-RELATED"/>
    <property type="match status" value="1"/>
</dbReference>
<feature type="binding site" evidence="4">
    <location>
        <position position="85"/>
    </location>
    <ligand>
        <name>Mg(2+)</name>
        <dbReference type="ChEBI" id="CHEBI:18420"/>
        <label>1</label>
        <note>catalytic</note>
    </ligand>
</feature>
<dbReference type="GO" id="GO:0046872">
    <property type="term" value="F:metal ion binding"/>
    <property type="evidence" value="ECO:0007669"/>
    <property type="project" value="UniProtKB-KW"/>
</dbReference>
<sequence>MKEFDFLKEKTIEVGKKLLEWREKEFTISSKSSKHDLVTSLDLRVQEYLYNALTKQFPEIGFFGEESGKDKKPKTSGYWVIDPIDGTVNFSKMLPMFCISAAYVENDEPKYGIIYAPVINQIITAEENKGIKYNDEKIIPNWSKSLEDAMISMGNIRGKTFKFFEAFETKVMRIRLLGTAALQIAYVGTGYFDAFISVKGNPWDVAAGYIIVKEAGGIITDYYGNRTNIFNKKNIYSNPYIYKDIIKNLQGVLL</sequence>
<dbReference type="Proteomes" id="UP000184334">
    <property type="component" value="Unassembled WGS sequence"/>
</dbReference>
<evidence type="ECO:0000256" key="1">
    <source>
        <dbReference type="ARBA" id="ARBA00022723"/>
    </source>
</evidence>
<evidence type="ECO:0000313" key="5">
    <source>
        <dbReference type="EMBL" id="SHE92266.1"/>
    </source>
</evidence>
<dbReference type="PANTHER" id="PTHR20854">
    <property type="entry name" value="INOSITOL MONOPHOSPHATASE"/>
    <property type="match status" value="1"/>
</dbReference>
<evidence type="ECO:0000256" key="2">
    <source>
        <dbReference type="ARBA" id="ARBA00022801"/>
    </source>
</evidence>
<dbReference type="GO" id="GO:0006020">
    <property type="term" value="P:inositol metabolic process"/>
    <property type="evidence" value="ECO:0007669"/>
    <property type="project" value="TreeGrafter"/>
</dbReference>
<feature type="binding site" evidence="4">
    <location>
        <position position="84"/>
    </location>
    <ligand>
        <name>Mg(2+)</name>
        <dbReference type="ChEBI" id="CHEBI:18420"/>
        <label>1</label>
        <note>catalytic</note>
    </ligand>
</feature>
<dbReference type="RefSeq" id="WP_072864905.1">
    <property type="nucleotide sequence ID" value="NZ_FQUI01000022.1"/>
</dbReference>
<dbReference type="PROSITE" id="PS00630">
    <property type="entry name" value="IMP_2"/>
    <property type="match status" value="1"/>
</dbReference>
<dbReference type="CDD" id="cd01637">
    <property type="entry name" value="IMPase_like"/>
    <property type="match status" value="1"/>
</dbReference>
<reference evidence="5" key="1">
    <citation type="submission" date="2016-11" db="EMBL/GenBank/DDBJ databases">
        <authorList>
            <person name="Varghese N."/>
            <person name="Submissions S."/>
        </authorList>
    </citation>
    <scope>NUCLEOTIDE SEQUENCE [LARGE SCALE GENOMIC DNA]</scope>
    <source>
        <strain evidence="5">DSM 16785</strain>
    </source>
</reference>
<dbReference type="GO" id="GO:0007165">
    <property type="term" value="P:signal transduction"/>
    <property type="evidence" value="ECO:0007669"/>
    <property type="project" value="TreeGrafter"/>
</dbReference>
<evidence type="ECO:0000256" key="4">
    <source>
        <dbReference type="PIRSR" id="PIRSR600760-2"/>
    </source>
</evidence>
<dbReference type="InterPro" id="IPR020583">
    <property type="entry name" value="Inositol_monoP_metal-BS"/>
</dbReference>
<dbReference type="InterPro" id="IPR020550">
    <property type="entry name" value="Inositol_monophosphatase_CS"/>
</dbReference>
<comment type="cofactor">
    <cofactor evidence="4">
        <name>Mg(2+)</name>
        <dbReference type="ChEBI" id="CHEBI:18420"/>
    </cofactor>
</comment>
<keyword evidence="1 4" id="KW-0479">Metal-binding</keyword>
<feature type="binding site" evidence="4">
    <location>
        <position position="65"/>
    </location>
    <ligand>
        <name>Mg(2+)</name>
        <dbReference type="ChEBI" id="CHEBI:18420"/>
        <label>1</label>
        <note>catalytic</note>
    </ligand>
</feature>
<gene>
    <name evidence="5" type="ORF">SAMN02745164_01418</name>
</gene>
<dbReference type="Gene3D" id="3.30.540.10">
    <property type="entry name" value="Fructose-1,6-Bisphosphatase, subunit A, domain 1"/>
    <property type="match status" value="1"/>
</dbReference>
<protein>
    <submittedName>
        <fullName evidence="5">Myo-inositol-1(Or 4)-monophosphatase</fullName>
    </submittedName>
</protein>
<comment type="caution">
    <text evidence="5">The sequence shown here is derived from an EMBL/GenBank/DDBJ whole genome shotgun (WGS) entry which is preliminary data.</text>
</comment>
<keyword evidence="3 4" id="KW-0460">Magnesium</keyword>
<dbReference type="PROSITE" id="PS00629">
    <property type="entry name" value="IMP_1"/>
    <property type="match status" value="1"/>
</dbReference>
<accession>A0A1M4XG18</accession>
<evidence type="ECO:0000313" key="6">
    <source>
        <dbReference type="Proteomes" id="UP000184334"/>
    </source>
</evidence>
<feature type="binding site" evidence="4">
    <location>
        <position position="204"/>
    </location>
    <ligand>
        <name>Mg(2+)</name>
        <dbReference type="ChEBI" id="CHEBI:18420"/>
        <label>1</label>
        <note>catalytic</note>
    </ligand>
</feature>
<dbReference type="SUPFAM" id="SSF56655">
    <property type="entry name" value="Carbohydrate phosphatase"/>
    <property type="match status" value="1"/>
</dbReference>
<dbReference type="STRING" id="1122195.SAMN02745164_01418"/>
<feature type="binding site" evidence="4">
    <location>
        <position position="82"/>
    </location>
    <ligand>
        <name>Mg(2+)</name>
        <dbReference type="ChEBI" id="CHEBI:18420"/>
        <label>1</label>
        <note>catalytic</note>
    </ligand>
</feature>
<dbReference type="OrthoDB" id="9772456at2"/>
<dbReference type="Gene3D" id="3.40.190.80">
    <property type="match status" value="1"/>
</dbReference>
<dbReference type="PRINTS" id="PR00377">
    <property type="entry name" value="IMPHPHTASES"/>
</dbReference>
<evidence type="ECO:0000256" key="3">
    <source>
        <dbReference type="ARBA" id="ARBA00022842"/>
    </source>
</evidence>
<dbReference type="GO" id="GO:0046854">
    <property type="term" value="P:phosphatidylinositol phosphate biosynthetic process"/>
    <property type="evidence" value="ECO:0007669"/>
    <property type="project" value="InterPro"/>
</dbReference>
<dbReference type="Pfam" id="PF00459">
    <property type="entry name" value="Inositol_P"/>
    <property type="match status" value="1"/>
</dbReference>
<keyword evidence="2" id="KW-0378">Hydrolase</keyword>
<dbReference type="EMBL" id="FQUI01000022">
    <property type="protein sequence ID" value="SHE92266.1"/>
    <property type="molecule type" value="Genomic_DNA"/>
</dbReference>